<evidence type="ECO:0000313" key="16">
    <source>
        <dbReference type="Proteomes" id="UP000239899"/>
    </source>
</evidence>
<dbReference type="SUPFAM" id="SSF54197">
    <property type="entry name" value="HIT-like"/>
    <property type="match status" value="2"/>
</dbReference>
<dbReference type="InterPro" id="IPR003763">
    <property type="entry name" value="CDP-diacylglyc_Pase"/>
</dbReference>
<sequence>MERAAAILLLAAAMLLVAAGPAAAAGGRKLLTCPSTSGCQNWGFPFNSASSAQLGDPGKDCGSASNYCCTGCYIFERYSWPVKGNSTWAYSGSKDSAQPPNATSLPDHFLVLPVAPCTGVESFVNTTGCSGEDIWDAAWATLPSSDHHVKALGINAVHHRTQHQMHVHVAEIQRELGSWLQSLPSDGNWYNTSCGTNSSNGYLHCHSSGTGFSAKCEQASSPSSISPFEQIYGTGPTLANVERFAGLMARAAAILLLAAAMLLAAAGPAAAAASRKLLTCPSTSGCQSWGFPFNSASSAQLGDPGKDCGSASNYCCSGCFIFEKYSWPAKGKATWAYSGTKDPAQAPTAPLSDHFLVLPVAPCTGVESYVNTTGCGGEAIWDAAWATLPATDQHVKALAINAVHHRTQHQMHMHVADIQKALGSWLQSLPVDGKWHDTSCGNSGPSGTLHCQSSGSGISAKCEKGSTPSAIHPFNKIYGAGPTLDNVEKWAGLVYSPTAGTFCVVQAQDRSAECLLYCSSECSSKPNLGCPA</sequence>
<evidence type="ECO:0000256" key="8">
    <source>
        <dbReference type="ARBA" id="ARBA00023098"/>
    </source>
</evidence>
<keyword evidence="16" id="KW-1185">Reference proteome</keyword>
<comment type="pathway">
    <text evidence="2">Lipid metabolism.</text>
</comment>
<comment type="pathway">
    <text evidence="12">Phospholipid metabolism.</text>
</comment>
<evidence type="ECO:0000256" key="4">
    <source>
        <dbReference type="ARBA" id="ARBA00022516"/>
    </source>
</evidence>
<dbReference type="Gene3D" id="3.30.428.30">
    <property type="entry name" value="HIT family - CDH-like"/>
    <property type="match status" value="2"/>
</dbReference>
<reference evidence="15 16" key="1">
    <citation type="journal article" date="2018" name="Plant J.">
        <title>Genome sequences of Chlorella sorokiniana UTEX 1602 and Micractinium conductrix SAG 241.80: implications to maltose excretion by a green alga.</title>
        <authorList>
            <person name="Arriola M.B."/>
            <person name="Velmurugan N."/>
            <person name="Zhang Y."/>
            <person name="Plunkett M.H."/>
            <person name="Hondzo H."/>
            <person name="Barney B.M."/>
        </authorList>
    </citation>
    <scope>NUCLEOTIDE SEQUENCE [LARGE SCALE GENOMIC DNA]</scope>
    <source>
        <strain evidence="16">UTEX 1602</strain>
    </source>
</reference>
<evidence type="ECO:0000256" key="1">
    <source>
        <dbReference type="ARBA" id="ARBA00004162"/>
    </source>
</evidence>
<keyword evidence="10" id="KW-0594">Phospholipid biosynthesis</keyword>
<dbReference type="EMBL" id="LHPG02000007">
    <property type="protein sequence ID" value="PRW57057.1"/>
    <property type="molecule type" value="Genomic_DNA"/>
</dbReference>
<dbReference type="InterPro" id="IPR036265">
    <property type="entry name" value="HIT-like_sf"/>
</dbReference>
<keyword evidence="7 13" id="KW-1133">Transmembrane helix</keyword>
<dbReference type="Pfam" id="PF02611">
    <property type="entry name" value="CDH"/>
    <property type="match status" value="2"/>
</dbReference>
<accession>A0A2P6TSL4</accession>
<evidence type="ECO:0000256" key="10">
    <source>
        <dbReference type="ARBA" id="ARBA00023209"/>
    </source>
</evidence>
<comment type="caution">
    <text evidence="15">The sequence shown here is derived from an EMBL/GenBank/DDBJ whole genome shotgun (WGS) entry which is preliminary data.</text>
</comment>
<feature type="chain" id="PRO_5015132504" evidence="14">
    <location>
        <begin position="25"/>
        <end position="532"/>
    </location>
</feature>
<keyword evidence="9 13" id="KW-0472">Membrane</keyword>
<evidence type="ECO:0000256" key="12">
    <source>
        <dbReference type="ARBA" id="ARBA00025707"/>
    </source>
</evidence>
<proteinExistence type="predicted"/>
<dbReference type="AlphaFoldDB" id="A0A2P6TSL4"/>
<dbReference type="GO" id="GO:0005886">
    <property type="term" value="C:plasma membrane"/>
    <property type="evidence" value="ECO:0007669"/>
    <property type="project" value="UniProtKB-SubCell"/>
</dbReference>
<keyword evidence="3" id="KW-1003">Cell membrane</keyword>
<keyword evidence="11" id="KW-1208">Phospholipid metabolism</keyword>
<evidence type="ECO:0000313" key="15">
    <source>
        <dbReference type="EMBL" id="PRW57057.1"/>
    </source>
</evidence>
<keyword evidence="14" id="KW-0732">Signal</keyword>
<keyword evidence="4" id="KW-0444">Lipid biosynthesis</keyword>
<evidence type="ECO:0000256" key="13">
    <source>
        <dbReference type="SAM" id="Phobius"/>
    </source>
</evidence>
<dbReference type="GO" id="GO:0008715">
    <property type="term" value="F:CDP-diacylglycerol diphosphatase activity"/>
    <property type="evidence" value="ECO:0007669"/>
    <property type="project" value="InterPro"/>
</dbReference>
<evidence type="ECO:0000256" key="7">
    <source>
        <dbReference type="ARBA" id="ARBA00022989"/>
    </source>
</evidence>
<evidence type="ECO:0000256" key="9">
    <source>
        <dbReference type="ARBA" id="ARBA00023136"/>
    </source>
</evidence>
<dbReference type="GO" id="GO:0008654">
    <property type="term" value="P:phospholipid biosynthetic process"/>
    <property type="evidence" value="ECO:0007669"/>
    <property type="project" value="UniProtKB-KW"/>
</dbReference>
<protein>
    <submittedName>
        <fullName evidence="15">CDP-diacylglycerol pyrophosphatase</fullName>
    </submittedName>
</protein>
<organism evidence="15 16">
    <name type="scientific">Chlorella sorokiniana</name>
    <name type="common">Freshwater green alga</name>
    <dbReference type="NCBI Taxonomy" id="3076"/>
    <lineage>
        <taxon>Eukaryota</taxon>
        <taxon>Viridiplantae</taxon>
        <taxon>Chlorophyta</taxon>
        <taxon>core chlorophytes</taxon>
        <taxon>Trebouxiophyceae</taxon>
        <taxon>Chlorellales</taxon>
        <taxon>Chlorellaceae</taxon>
        <taxon>Chlorella clade</taxon>
        <taxon>Chlorella</taxon>
    </lineage>
</organism>
<feature type="signal peptide" evidence="14">
    <location>
        <begin position="1"/>
        <end position="24"/>
    </location>
</feature>
<evidence type="ECO:0000256" key="2">
    <source>
        <dbReference type="ARBA" id="ARBA00005189"/>
    </source>
</evidence>
<evidence type="ECO:0000256" key="3">
    <source>
        <dbReference type="ARBA" id="ARBA00022475"/>
    </source>
</evidence>
<comment type="subcellular location">
    <subcellularLocation>
        <location evidence="1">Cell membrane</location>
        <topology evidence="1">Single-pass membrane protein</topology>
    </subcellularLocation>
</comment>
<keyword evidence="8" id="KW-0443">Lipid metabolism</keyword>
<evidence type="ECO:0000256" key="11">
    <source>
        <dbReference type="ARBA" id="ARBA00023264"/>
    </source>
</evidence>
<feature type="transmembrane region" description="Helical" evidence="13">
    <location>
        <begin position="247"/>
        <end position="266"/>
    </location>
</feature>
<gene>
    <name evidence="15" type="ORF">C2E21_3994</name>
</gene>
<evidence type="ECO:0000256" key="5">
    <source>
        <dbReference type="ARBA" id="ARBA00022692"/>
    </source>
</evidence>
<keyword evidence="6" id="KW-0378">Hydrolase</keyword>
<name>A0A2P6TSL4_CHLSO</name>
<dbReference type="Proteomes" id="UP000239899">
    <property type="component" value="Unassembled WGS sequence"/>
</dbReference>
<evidence type="ECO:0000256" key="14">
    <source>
        <dbReference type="SAM" id="SignalP"/>
    </source>
</evidence>
<dbReference type="OrthoDB" id="517528at2759"/>
<evidence type="ECO:0000256" key="6">
    <source>
        <dbReference type="ARBA" id="ARBA00022801"/>
    </source>
</evidence>
<keyword evidence="5 13" id="KW-0812">Transmembrane</keyword>